<organism evidence="1">
    <name type="scientific">Hexamita inflata</name>
    <dbReference type="NCBI Taxonomy" id="28002"/>
    <lineage>
        <taxon>Eukaryota</taxon>
        <taxon>Metamonada</taxon>
        <taxon>Diplomonadida</taxon>
        <taxon>Hexamitidae</taxon>
        <taxon>Hexamitinae</taxon>
        <taxon>Hexamita</taxon>
    </lineage>
</organism>
<protein>
    <submittedName>
        <fullName evidence="4">Hypothetical_protein</fullName>
    </submittedName>
</protein>
<dbReference type="AlphaFoldDB" id="A0AA86NGR9"/>
<evidence type="ECO:0000313" key="1">
    <source>
        <dbReference type="EMBL" id="CAI9918751.1"/>
    </source>
</evidence>
<gene>
    <name evidence="2" type="ORF">HINF_LOCUS15657</name>
    <name evidence="3" type="ORF">HINF_LOCUS17728</name>
    <name evidence="5" type="ORF">HINF_LOCUS25172</name>
    <name evidence="4" type="ORF">HINF_LOCUS3468</name>
    <name evidence="6" type="ORF">HINF_LOCUS50828</name>
    <name evidence="1" type="ORF">HINF_LOCUS6396</name>
</gene>
<keyword evidence="7" id="KW-1185">Reference proteome</keyword>
<evidence type="ECO:0000313" key="7">
    <source>
        <dbReference type="Proteomes" id="UP001642409"/>
    </source>
</evidence>
<dbReference type="EMBL" id="CAXDID020000245">
    <property type="protein sequence ID" value="CAL6063342.1"/>
    <property type="molecule type" value="Genomic_DNA"/>
</dbReference>
<dbReference type="EMBL" id="CATOUU010000386">
    <property type="protein sequence ID" value="CAI9928012.1"/>
    <property type="molecule type" value="Genomic_DNA"/>
</dbReference>
<dbReference type="EMBL" id="CATOUU010000166">
    <property type="protein sequence ID" value="CAI9918751.1"/>
    <property type="molecule type" value="Genomic_DNA"/>
</dbReference>
<dbReference type="EMBL" id="CAXDID020000074">
    <property type="protein sequence ID" value="CAL6015784.1"/>
    <property type="molecule type" value="Genomic_DNA"/>
</dbReference>
<evidence type="ECO:0000313" key="3">
    <source>
        <dbReference type="EMBL" id="CAI9930083.1"/>
    </source>
</evidence>
<name>A0AA86NGR9_9EUKA</name>
<accession>A0AA86NGR9</accession>
<evidence type="ECO:0000313" key="5">
    <source>
        <dbReference type="EMBL" id="CAL6015784.1"/>
    </source>
</evidence>
<dbReference type="Proteomes" id="UP001642409">
    <property type="component" value="Unassembled WGS sequence"/>
</dbReference>
<reference evidence="1" key="1">
    <citation type="submission" date="2023-06" db="EMBL/GenBank/DDBJ databases">
        <authorList>
            <person name="Kurt Z."/>
        </authorList>
    </citation>
    <scope>NUCLEOTIDE SEQUENCE</scope>
</reference>
<evidence type="ECO:0000313" key="4">
    <source>
        <dbReference type="EMBL" id="CAL5975710.1"/>
    </source>
</evidence>
<evidence type="ECO:0000313" key="2">
    <source>
        <dbReference type="EMBL" id="CAI9928012.1"/>
    </source>
</evidence>
<reference evidence="4 7" key="2">
    <citation type="submission" date="2024-07" db="EMBL/GenBank/DDBJ databases">
        <authorList>
            <person name="Akdeniz Z."/>
        </authorList>
    </citation>
    <scope>NUCLEOTIDE SEQUENCE [LARGE SCALE GENOMIC DNA]</scope>
</reference>
<proteinExistence type="predicted"/>
<comment type="caution">
    <text evidence="1">The sequence shown here is derived from an EMBL/GenBank/DDBJ whole genome shotgun (WGS) entry which is preliminary data.</text>
</comment>
<sequence length="140" mass="16119">MNSQVLIKIQKKLEVAINNNEPLSYTELQEIHKQTMNILMLSAGHDMQQLYQTDEMFRKTGTIIDMAPQTMPMSDDEFFKAPDIKIPDVPTKDLKCSAMNSKALVKLNEAELRYVLMIIRLQKDVEALLTEMTDRIKTSQ</sequence>
<dbReference type="EMBL" id="CAXDID020000006">
    <property type="protein sequence ID" value="CAL5975710.1"/>
    <property type="molecule type" value="Genomic_DNA"/>
</dbReference>
<evidence type="ECO:0000313" key="6">
    <source>
        <dbReference type="EMBL" id="CAL6063342.1"/>
    </source>
</evidence>
<dbReference type="EMBL" id="CATOUU010000444">
    <property type="protein sequence ID" value="CAI9930083.1"/>
    <property type="molecule type" value="Genomic_DNA"/>
</dbReference>